<sequence length="600" mass="62741">MKRILLAALLLPAWVLAQPIPTLSLTGGRYALELPYLDLGSGSARTAWRARLQSGDLAVFEVEAGSVAQQALQGSGSSAARLEGGPGAYRLQLPYLEFTRDGQTRAFRATLQSPDLARFQVEAASVAELGLYPAAPGGLQLSEQSVQTVGAQRFGSSTQLLLSWQAPGALPAQYEIEALDASGSVLRFQAGAVATQALLSGLRAATAYQVTLRACADAACSRSRSASVSASTPTEFWQLQGSGNTVAGLLQPVSDGNARLSATRFGPEAGVSANTVQFYYGPRGFSGLAVASSAAGSYQSFTSLAASSGVRSPGSSGNPIQSIMTGQGVPLGGTLGAKVRLFFESNDADGRTRIYWVDSVDGYAGRDFHSGAATQCSSPADYAAGGPCAATLVIGVEGDGAFANAKLRAARQQKLAWPTQDDWRWRGEAGSFMVFTVDAISGCSTASHNHGYAVWDGSRFQVQYEAAGCPKLFKSMQAAVPMHLGGARYKLYFGDPSVTSGRLQGSGLPFVGPKKLLYADGALSGAAGTVEFEDWEPIAQARGLVFLWPNGELLDERAEGYIDDFHFLAPAGNLAQQLGYLSITDGVVVPFAALAVLLNP</sequence>
<evidence type="ECO:0000313" key="3">
    <source>
        <dbReference type="Proteomes" id="UP000613266"/>
    </source>
</evidence>
<dbReference type="AlphaFoldDB" id="A0A931J2L4"/>
<reference evidence="2" key="1">
    <citation type="submission" date="2020-12" db="EMBL/GenBank/DDBJ databases">
        <title>The genome sequence of Inhella sp. 1Y17.</title>
        <authorList>
            <person name="Liu Y."/>
        </authorList>
    </citation>
    <scope>NUCLEOTIDE SEQUENCE</scope>
    <source>
        <strain evidence="2">1Y17</strain>
    </source>
</reference>
<protein>
    <submittedName>
        <fullName evidence="2">Fibronectin type III domain-containing protein</fullName>
    </submittedName>
</protein>
<dbReference type="EMBL" id="JAEDAK010000005">
    <property type="protein sequence ID" value="MBH9577015.1"/>
    <property type="molecule type" value="Genomic_DNA"/>
</dbReference>
<dbReference type="SUPFAM" id="SSF49265">
    <property type="entry name" value="Fibronectin type III"/>
    <property type="match status" value="1"/>
</dbReference>
<dbReference type="Gene3D" id="2.60.40.10">
    <property type="entry name" value="Immunoglobulins"/>
    <property type="match status" value="1"/>
</dbReference>
<dbReference type="Pfam" id="PF00041">
    <property type="entry name" value="fn3"/>
    <property type="match status" value="1"/>
</dbReference>
<keyword evidence="3" id="KW-1185">Reference proteome</keyword>
<comment type="caution">
    <text evidence="2">The sequence shown here is derived from an EMBL/GenBank/DDBJ whole genome shotgun (WGS) entry which is preliminary data.</text>
</comment>
<proteinExistence type="predicted"/>
<feature type="domain" description="Fibronectin type-III" evidence="1">
    <location>
        <begin position="135"/>
        <end position="235"/>
    </location>
</feature>
<dbReference type="Proteomes" id="UP000613266">
    <property type="component" value="Unassembled WGS sequence"/>
</dbReference>
<accession>A0A931J2L4</accession>
<organism evidence="2 3">
    <name type="scientific">Inhella proteolytica</name>
    <dbReference type="NCBI Taxonomy" id="2795029"/>
    <lineage>
        <taxon>Bacteria</taxon>
        <taxon>Pseudomonadati</taxon>
        <taxon>Pseudomonadota</taxon>
        <taxon>Betaproteobacteria</taxon>
        <taxon>Burkholderiales</taxon>
        <taxon>Sphaerotilaceae</taxon>
        <taxon>Inhella</taxon>
    </lineage>
</organism>
<name>A0A931J2L4_9BURK</name>
<dbReference type="CDD" id="cd00063">
    <property type="entry name" value="FN3"/>
    <property type="match status" value="1"/>
</dbReference>
<evidence type="ECO:0000259" key="1">
    <source>
        <dbReference type="PROSITE" id="PS50853"/>
    </source>
</evidence>
<dbReference type="InterPro" id="IPR013783">
    <property type="entry name" value="Ig-like_fold"/>
</dbReference>
<dbReference type="RefSeq" id="WP_198110745.1">
    <property type="nucleotide sequence ID" value="NZ_JAEDAK010000005.1"/>
</dbReference>
<dbReference type="InterPro" id="IPR003961">
    <property type="entry name" value="FN3_dom"/>
</dbReference>
<dbReference type="PROSITE" id="PS50853">
    <property type="entry name" value="FN3"/>
    <property type="match status" value="1"/>
</dbReference>
<evidence type="ECO:0000313" key="2">
    <source>
        <dbReference type="EMBL" id="MBH9577015.1"/>
    </source>
</evidence>
<dbReference type="InterPro" id="IPR036116">
    <property type="entry name" value="FN3_sf"/>
</dbReference>
<gene>
    <name evidence="2" type="ORF">I7X39_08865</name>
</gene>